<organism evidence="2 3">
    <name type="scientific">Aureobasidium namibiae CBS 147.97</name>
    <dbReference type="NCBI Taxonomy" id="1043004"/>
    <lineage>
        <taxon>Eukaryota</taxon>
        <taxon>Fungi</taxon>
        <taxon>Dikarya</taxon>
        <taxon>Ascomycota</taxon>
        <taxon>Pezizomycotina</taxon>
        <taxon>Dothideomycetes</taxon>
        <taxon>Dothideomycetidae</taxon>
        <taxon>Dothideales</taxon>
        <taxon>Saccotheciaceae</taxon>
        <taxon>Aureobasidium</taxon>
    </lineage>
</organism>
<dbReference type="AlphaFoldDB" id="A0A074WEA4"/>
<accession>A0A074WEA4</accession>
<evidence type="ECO:0000313" key="3">
    <source>
        <dbReference type="Proteomes" id="UP000027730"/>
    </source>
</evidence>
<dbReference type="GO" id="GO:0005737">
    <property type="term" value="C:cytoplasm"/>
    <property type="evidence" value="ECO:0007669"/>
    <property type="project" value="TreeGrafter"/>
</dbReference>
<dbReference type="SUPFAM" id="SSF51905">
    <property type="entry name" value="FAD/NAD(P)-binding domain"/>
    <property type="match status" value="1"/>
</dbReference>
<reference evidence="2 3" key="1">
    <citation type="journal article" date="2014" name="BMC Genomics">
        <title>Genome sequencing of four Aureobasidium pullulans varieties: biotechnological potential, stress tolerance, and description of new species.</title>
        <authorList>
            <person name="Gostin Ar C."/>
            <person name="Ohm R.A."/>
            <person name="Kogej T."/>
            <person name="Sonjak S."/>
            <person name="Turk M."/>
            <person name="Zajc J."/>
            <person name="Zalar P."/>
            <person name="Grube M."/>
            <person name="Sun H."/>
            <person name="Han J."/>
            <person name="Sharma A."/>
            <person name="Chiniquy J."/>
            <person name="Ngan C.Y."/>
            <person name="Lipzen A."/>
            <person name="Barry K."/>
            <person name="Grigoriev I.V."/>
            <person name="Gunde-Cimerman N."/>
        </authorList>
    </citation>
    <scope>NUCLEOTIDE SEQUENCE [LARGE SCALE GENOMIC DNA]</scope>
    <source>
        <strain evidence="2 3">CBS 147.97</strain>
    </source>
</reference>
<dbReference type="HOGENOM" id="CLU_022730_0_1_1"/>
<dbReference type="GeneID" id="25412736"/>
<keyword evidence="3" id="KW-1185">Reference proteome</keyword>
<dbReference type="InterPro" id="IPR006076">
    <property type="entry name" value="FAD-dep_OxRdtase"/>
</dbReference>
<gene>
    <name evidence="2" type="ORF">M436DRAFT_58936</name>
</gene>
<name>A0A074WEA4_9PEZI</name>
<sequence length="378" mass="42004">MPSRNDTPESPFAALRDLKPALPYSNSAISYWHRTTRAFAHLRANETSPLPVSTKYTIIGSGLSGSLTAFELIKSGIPAEQILILEAREAVSGSSGRNAGHVRPDPCSEFSGYAIVHGSDKALEIVKHEMVVLDLVQEFVKTHNIDCEFRPKQTFDVCLTREIAESEMRNVEQYVSAGGSLDHIRYHEGNDAKERTGVHDALSAWEWPAATIHPVKLAQWLLSSSIDKGCKLFTHCPVIQITQNEDETWNMHTNRGMVSTNKVIHCTNAYAGSLLPQLSAMLLTPIKVQMHSLIPDQAFSGGNMLQASMALRYEEHRYYALTQMEKDGTIIFGVAKPSGFTFDDTSYTDELVIEGLEKFEESHDRPSHYSLSVLHTIG</sequence>
<dbReference type="RefSeq" id="XP_013422397.1">
    <property type="nucleotide sequence ID" value="XM_013566943.1"/>
</dbReference>
<dbReference type="Pfam" id="PF01266">
    <property type="entry name" value="DAO"/>
    <property type="match status" value="1"/>
</dbReference>
<dbReference type="InterPro" id="IPR036188">
    <property type="entry name" value="FAD/NAD-bd_sf"/>
</dbReference>
<dbReference type="PANTHER" id="PTHR13847">
    <property type="entry name" value="SARCOSINE DEHYDROGENASE-RELATED"/>
    <property type="match status" value="1"/>
</dbReference>
<dbReference type="Gene3D" id="3.50.50.60">
    <property type="entry name" value="FAD/NAD(P)-binding domain"/>
    <property type="match status" value="1"/>
</dbReference>
<dbReference type="OrthoDB" id="429143at2759"/>
<dbReference type="Gene3D" id="3.30.9.10">
    <property type="entry name" value="D-Amino Acid Oxidase, subunit A, domain 2"/>
    <property type="match status" value="1"/>
</dbReference>
<evidence type="ECO:0000259" key="1">
    <source>
        <dbReference type="Pfam" id="PF01266"/>
    </source>
</evidence>
<dbReference type="STRING" id="1043004.A0A074WEA4"/>
<protein>
    <submittedName>
        <fullName evidence="2">DAO-domain-containing protein</fullName>
    </submittedName>
</protein>
<evidence type="ECO:0000313" key="2">
    <source>
        <dbReference type="EMBL" id="KEQ68217.1"/>
    </source>
</evidence>
<proteinExistence type="predicted"/>
<dbReference type="PANTHER" id="PTHR13847:SF260">
    <property type="entry name" value="FAD DEPENDENT OXIDOREDUCTASE DOMAIN-CONTAINING PROTEIN"/>
    <property type="match status" value="1"/>
</dbReference>
<dbReference type="Proteomes" id="UP000027730">
    <property type="component" value="Unassembled WGS sequence"/>
</dbReference>
<feature type="domain" description="FAD dependent oxidoreductase" evidence="1">
    <location>
        <begin position="56"/>
        <end position="351"/>
    </location>
</feature>
<dbReference type="EMBL" id="KL584734">
    <property type="protein sequence ID" value="KEQ68217.1"/>
    <property type="molecule type" value="Genomic_DNA"/>
</dbReference>